<dbReference type="Proteomes" id="UP000712600">
    <property type="component" value="Unassembled WGS sequence"/>
</dbReference>
<protein>
    <submittedName>
        <fullName evidence="2">Uncharacterized protein</fullName>
    </submittedName>
</protein>
<organism evidence="2 3">
    <name type="scientific">Brassica cretica</name>
    <name type="common">Mustard</name>
    <dbReference type="NCBI Taxonomy" id="69181"/>
    <lineage>
        <taxon>Eukaryota</taxon>
        <taxon>Viridiplantae</taxon>
        <taxon>Streptophyta</taxon>
        <taxon>Embryophyta</taxon>
        <taxon>Tracheophyta</taxon>
        <taxon>Spermatophyta</taxon>
        <taxon>Magnoliopsida</taxon>
        <taxon>eudicotyledons</taxon>
        <taxon>Gunneridae</taxon>
        <taxon>Pentapetalae</taxon>
        <taxon>rosids</taxon>
        <taxon>malvids</taxon>
        <taxon>Brassicales</taxon>
        <taxon>Brassicaceae</taxon>
        <taxon>Brassiceae</taxon>
        <taxon>Brassica</taxon>
    </lineage>
</organism>
<feature type="region of interest" description="Disordered" evidence="1">
    <location>
        <begin position="91"/>
        <end position="110"/>
    </location>
</feature>
<feature type="compositionally biased region" description="Polar residues" evidence="1">
    <location>
        <begin position="91"/>
        <end position="103"/>
    </location>
</feature>
<evidence type="ECO:0000313" key="2">
    <source>
        <dbReference type="EMBL" id="KAF3525922.1"/>
    </source>
</evidence>
<reference evidence="2" key="1">
    <citation type="submission" date="2019-12" db="EMBL/GenBank/DDBJ databases">
        <title>Genome sequencing and annotation of Brassica cretica.</title>
        <authorList>
            <person name="Studholme D.J."/>
            <person name="Sarris P."/>
        </authorList>
    </citation>
    <scope>NUCLEOTIDE SEQUENCE</scope>
    <source>
        <strain evidence="2">PFS-109/04</strain>
        <tissue evidence="2">Leaf</tissue>
    </source>
</reference>
<dbReference type="EMBL" id="QGKX02001347">
    <property type="protein sequence ID" value="KAF3525922.1"/>
    <property type="molecule type" value="Genomic_DNA"/>
</dbReference>
<evidence type="ECO:0000313" key="3">
    <source>
        <dbReference type="Proteomes" id="UP000712600"/>
    </source>
</evidence>
<proteinExistence type="predicted"/>
<accession>A0A8S9Q5J5</accession>
<evidence type="ECO:0000256" key="1">
    <source>
        <dbReference type="SAM" id="MobiDB-lite"/>
    </source>
</evidence>
<sequence>MISYISVLDGGILKFFQDLFRSRNQWVVERLWYQDFCLVAFTVVLRTMCDLYCALPYEFPYSVIAGEDGEWGGSEIVWRCVFVTPDIEIASGSNESTRSSDYTISHIPEK</sequence>
<name>A0A8S9Q5J5_BRACR</name>
<dbReference type="AlphaFoldDB" id="A0A8S9Q5J5"/>
<comment type="caution">
    <text evidence="2">The sequence shown here is derived from an EMBL/GenBank/DDBJ whole genome shotgun (WGS) entry which is preliminary data.</text>
</comment>
<gene>
    <name evidence="2" type="ORF">F2Q69_00048654</name>
</gene>